<dbReference type="EMBL" id="JAHEWX010000008">
    <property type="protein sequence ID" value="MBT1541712.1"/>
    <property type="molecule type" value="Genomic_DNA"/>
</dbReference>
<name>A0A9Q2W1S4_9MICO</name>
<evidence type="ECO:0000313" key="1">
    <source>
        <dbReference type="EMBL" id="MBT1541712.1"/>
    </source>
</evidence>
<dbReference type="Proteomes" id="UP000709437">
    <property type="component" value="Unassembled WGS sequence"/>
</dbReference>
<sequence length="154" mass="17042">MSTNSNALQTIISGSYRKHFDEMLALKRALVTESVLVTAPVSDIVVNVGEEFALLDEDPIEDPRALQDSIFAMIRRSSFLVLANVDGYLGTAATMEVGYAIAQGLQILTLEPMNDPNIAGYTRTLSEVFPQIRSRFEAELQVVRELTHNEAIVR</sequence>
<comment type="caution">
    <text evidence="1">The sequence shown here is derived from an EMBL/GenBank/DDBJ whole genome shotgun (WGS) entry which is preliminary data.</text>
</comment>
<organism evidence="1 2">
    <name type="scientific">Curtobacterium flaccumfaciens pv. flaccumfaciens</name>
    <dbReference type="NCBI Taxonomy" id="138532"/>
    <lineage>
        <taxon>Bacteria</taxon>
        <taxon>Bacillati</taxon>
        <taxon>Actinomycetota</taxon>
        <taxon>Actinomycetes</taxon>
        <taxon>Micrococcales</taxon>
        <taxon>Microbacteriaceae</taxon>
        <taxon>Curtobacterium</taxon>
    </lineage>
</organism>
<gene>
    <name evidence="1" type="ORF">KK103_08070</name>
</gene>
<accession>A0A9Q2W1S4</accession>
<evidence type="ECO:0000313" key="2">
    <source>
        <dbReference type="Proteomes" id="UP000709437"/>
    </source>
</evidence>
<protein>
    <recommendedName>
        <fullName evidence="3">Nucleoside 2-deoxyribosyltransferase</fullName>
    </recommendedName>
</protein>
<dbReference type="RefSeq" id="WP_214533553.1">
    <property type="nucleotide sequence ID" value="NZ_JAHEWX010000008.1"/>
</dbReference>
<dbReference type="AlphaFoldDB" id="A0A9Q2W1S4"/>
<reference evidence="1" key="1">
    <citation type="submission" date="2021-05" db="EMBL/GenBank/DDBJ databases">
        <title>Whole genome sequence of Curtobacterium flaccumfaciens pv. flaccumfaciens strain CFBP 3417.</title>
        <authorList>
            <person name="Osdaghi E."/>
            <person name="Taghouti G."/>
            <person name="Portier P."/>
            <person name="Fazliarab A."/>
            <person name="Taghavi S.M."/>
            <person name="Briand M."/>
            <person name="Le-Saux M."/>
            <person name="Jacques M.-A."/>
        </authorList>
    </citation>
    <scope>NUCLEOTIDE SEQUENCE</scope>
    <source>
        <strain evidence="1">CFBP 3417</strain>
    </source>
</reference>
<proteinExistence type="predicted"/>
<evidence type="ECO:0008006" key="3">
    <source>
        <dbReference type="Google" id="ProtNLM"/>
    </source>
</evidence>